<keyword evidence="4" id="KW-1185">Reference proteome</keyword>
<sequence>MARIAAVTDQGRRRSNQDSHGSGVRSTSLGEVTLGVVCDGVGGLAQGEVASSTVVRAVERWFSETLDEVLAEPDEAGAASGEKDAAPAGAASAGDGICSQRVMDSLDNLVASANASILRYAAAHGGKMGTTLSALLCARGRFLAVQVGDSRVYHVTPTSARLVTEDQTLAARDVLQGRMTREEARTSDRRSVLLQAIGSQESILPIFYEGAYEPGDLFVLVSDGAWHLQEAAGITQAFSPLTEAGEKDLELACHRVIKRDLSLGEGDNLTILVVGPEG</sequence>
<evidence type="ECO:0000256" key="1">
    <source>
        <dbReference type="SAM" id="MobiDB-lite"/>
    </source>
</evidence>
<comment type="caution">
    <text evidence="3">The sequence shown here is derived from an EMBL/GenBank/DDBJ whole genome shotgun (WGS) entry which is preliminary data.</text>
</comment>
<dbReference type="Gene3D" id="3.60.40.10">
    <property type="entry name" value="PPM-type phosphatase domain"/>
    <property type="match status" value="1"/>
</dbReference>
<dbReference type="InterPro" id="IPR036457">
    <property type="entry name" value="PPM-type-like_dom_sf"/>
</dbReference>
<dbReference type="SMART" id="SM00331">
    <property type="entry name" value="PP2C_SIG"/>
    <property type="match status" value="1"/>
</dbReference>
<organism evidence="3 4">
    <name type="scientific">Olsenella absiana</name>
    <dbReference type="NCBI Taxonomy" id="3115222"/>
    <lineage>
        <taxon>Bacteria</taxon>
        <taxon>Bacillati</taxon>
        <taxon>Actinomycetota</taxon>
        <taxon>Coriobacteriia</taxon>
        <taxon>Coriobacteriales</taxon>
        <taxon>Atopobiaceae</taxon>
        <taxon>Olsenella</taxon>
    </lineage>
</organism>
<feature type="compositionally biased region" description="Low complexity" evidence="1">
    <location>
        <begin position="76"/>
        <end position="94"/>
    </location>
</feature>
<dbReference type="SMART" id="SM00332">
    <property type="entry name" value="PP2Cc"/>
    <property type="match status" value="1"/>
</dbReference>
<dbReference type="EMBL" id="JAZGJQ010000001">
    <property type="protein sequence ID" value="MEE6146420.1"/>
    <property type="molecule type" value="Genomic_DNA"/>
</dbReference>
<reference evidence="3 4" key="1">
    <citation type="submission" date="2024-01" db="EMBL/GenBank/DDBJ databases">
        <title>Description of Olsenella sp. nov., isolated from pig feces.</title>
        <authorList>
            <person name="Chang Y.-H."/>
        </authorList>
    </citation>
    <scope>NUCLEOTIDE SEQUENCE [LARGE SCALE GENOMIC DNA]</scope>
    <source>
        <strain evidence="3 4">YH-ols2223</strain>
    </source>
</reference>
<feature type="region of interest" description="Disordered" evidence="1">
    <location>
        <begin position="74"/>
        <end position="94"/>
    </location>
</feature>
<evidence type="ECO:0000313" key="4">
    <source>
        <dbReference type="Proteomes" id="UP001332931"/>
    </source>
</evidence>
<proteinExistence type="predicted"/>
<dbReference type="Proteomes" id="UP001332931">
    <property type="component" value="Unassembled WGS sequence"/>
</dbReference>
<evidence type="ECO:0000259" key="2">
    <source>
        <dbReference type="PROSITE" id="PS51746"/>
    </source>
</evidence>
<protein>
    <submittedName>
        <fullName evidence="3">PP2C family serine/threonine-protein phosphatase</fullName>
    </submittedName>
</protein>
<dbReference type="Pfam" id="PF13672">
    <property type="entry name" value="PP2C_2"/>
    <property type="match status" value="1"/>
</dbReference>
<accession>A0ABU7R749</accession>
<name>A0ABU7R749_9ACTN</name>
<feature type="region of interest" description="Disordered" evidence="1">
    <location>
        <begin position="1"/>
        <end position="26"/>
    </location>
</feature>
<feature type="domain" description="PPM-type phosphatase" evidence="2">
    <location>
        <begin position="3"/>
        <end position="276"/>
    </location>
</feature>
<dbReference type="InterPro" id="IPR001932">
    <property type="entry name" value="PPM-type_phosphatase-like_dom"/>
</dbReference>
<dbReference type="RefSeq" id="WP_330957186.1">
    <property type="nucleotide sequence ID" value="NZ_JAZGJQ010000001.1"/>
</dbReference>
<evidence type="ECO:0000313" key="3">
    <source>
        <dbReference type="EMBL" id="MEE6146420.1"/>
    </source>
</evidence>
<dbReference type="SUPFAM" id="SSF81606">
    <property type="entry name" value="PP2C-like"/>
    <property type="match status" value="1"/>
</dbReference>
<gene>
    <name evidence="3" type="ORF">VXJ25_00200</name>
</gene>
<dbReference type="PROSITE" id="PS51746">
    <property type="entry name" value="PPM_2"/>
    <property type="match status" value="1"/>
</dbReference>
<dbReference type="CDD" id="cd00143">
    <property type="entry name" value="PP2Cc"/>
    <property type="match status" value="1"/>
</dbReference>